<dbReference type="AlphaFoldDB" id="A0A941E5N1"/>
<proteinExistence type="predicted"/>
<reference evidence="1" key="1">
    <citation type="submission" date="2021-04" db="EMBL/GenBank/DDBJ databases">
        <title>Genome based classification of Actinospica acidithermotolerans sp. nov., an actinobacterium isolated from an Indonesian hot spring.</title>
        <authorList>
            <person name="Kusuma A.B."/>
            <person name="Putra K.E."/>
            <person name="Nafisah S."/>
            <person name="Loh J."/>
            <person name="Nouioui I."/>
            <person name="Goodfellow M."/>
        </authorList>
    </citation>
    <scope>NUCLEOTIDE SEQUENCE</scope>
    <source>
        <strain evidence="1">MGRD01-02</strain>
    </source>
</reference>
<organism evidence="1 2">
    <name type="scientific">Actinospica acidithermotolerans</name>
    <dbReference type="NCBI Taxonomy" id="2828514"/>
    <lineage>
        <taxon>Bacteria</taxon>
        <taxon>Bacillati</taxon>
        <taxon>Actinomycetota</taxon>
        <taxon>Actinomycetes</taxon>
        <taxon>Catenulisporales</taxon>
        <taxon>Actinospicaceae</taxon>
        <taxon>Actinospica</taxon>
    </lineage>
</organism>
<name>A0A941E5N1_9ACTN</name>
<dbReference type="EMBL" id="JAGSOH010000007">
    <property type="protein sequence ID" value="MBR7825576.1"/>
    <property type="molecule type" value="Genomic_DNA"/>
</dbReference>
<dbReference type="Proteomes" id="UP000676325">
    <property type="component" value="Unassembled WGS sequence"/>
</dbReference>
<gene>
    <name evidence="1" type="ORF">KDK95_04605</name>
</gene>
<comment type="caution">
    <text evidence="1">The sequence shown here is derived from an EMBL/GenBank/DDBJ whole genome shotgun (WGS) entry which is preliminary data.</text>
</comment>
<protein>
    <submittedName>
        <fullName evidence="1">Uncharacterized protein</fullName>
    </submittedName>
</protein>
<accession>A0A941E5N1</accession>
<evidence type="ECO:0000313" key="1">
    <source>
        <dbReference type="EMBL" id="MBR7825576.1"/>
    </source>
</evidence>
<sequence length="86" mass="9570">MSEQQGTKPDRSRSRSDSADDGLRHIICFLCYPAFETQPVAPHDAQCICGKRVKKGDAPASRAAPQCILCDELAEGHYRRLHDVDE</sequence>
<evidence type="ECO:0000313" key="2">
    <source>
        <dbReference type="Proteomes" id="UP000676325"/>
    </source>
</evidence>
<dbReference type="RefSeq" id="WP_212516731.1">
    <property type="nucleotide sequence ID" value="NZ_JAGSOH010000007.1"/>
</dbReference>
<keyword evidence="2" id="KW-1185">Reference proteome</keyword>